<gene>
    <name evidence="2" type="ORF">QO002_000310</name>
</gene>
<dbReference type="PANTHER" id="PTHR11895">
    <property type="entry name" value="TRANSAMIDASE"/>
    <property type="match status" value="1"/>
</dbReference>
<evidence type="ECO:0000313" key="3">
    <source>
        <dbReference type="Proteomes" id="UP001230207"/>
    </source>
</evidence>
<feature type="domain" description="Amidase" evidence="1">
    <location>
        <begin position="13"/>
        <end position="422"/>
    </location>
</feature>
<dbReference type="GO" id="GO:0050566">
    <property type="term" value="F:asparaginyl-tRNA synthase (glutamine-hydrolyzing) activity"/>
    <property type="evidence" value="ECO:0007669"/>
    <property type="project" value="UniProtKB-EC"/>
</dbReference>
<dbReference type="EMBL" id="JAUSVF010000001">
    <property type="protein sequence ID" value="MDQ0318172.1"/>
    <property type="molecule type" value="Genomic_DNA"/>
</dbReference>
<accession>A0ABU0BMR8</accession>
<dbReference type="RefSeq" id="WP_307226001.1">
    <property type="nucleotide sequence ID" value="NZ_JAUSVF010000001.1"/>
</dbReference>
<dbReference type="InterPro" id="IPR000120">
    <property type="entry name" value="Amidase"/>
</dbReference>
<dbReference type="InterPro" id="IPR036928">
    <property type="entry name" value="AS_sf"/>
</dbReference>
<keyword evidence="3" id="KW-1185">Reference proteome</keyword>
<dbReference type="PANTHER" id="PTHR11895:SF176">
    <property type="entry name" value="AMIDASE AMID-RELATED"/>
    <property type="match status" value="1"/>
</dbReference>
<dbReference type="SUPFAM" id="SSF75304">
    <property type="entry name" value="Amidase signature (AS) enzymes"/>
    <property type="match status" value="1"/>
</dbReference>
<dbReference type="Pfam" id="PF01425">
    <property type="entry name" value="Amidase"/>
    <property type="match status" value="1"/>
</dbReference>
<protein>
    <submittedName>
        <fullName evidence="2">Aspartyl-tRNA(Asn)/glutamyl-tRNA(Gln) amidotransferase subunit A</fullName>
        <ecNumber evidence="2">6.3.5.6</ecNumber>
        <ecNumber evidence="2">6.3.5.7</ecNumber>
    </submittedName>
</protein>
<name>A0ABU0BMR8_9HYPH</name>
<dbReference type="EC" id="6.3.5.7" evidence="2"/>
<dbReference type="NCBIfam" id="NF004622">
    <property type="entry name" value="PRK05962.1"/>
    <property type="match status" value="1"/>
</dbReference>
<dbReference type="GO" id="GO:0050567">
    <property type="term" value="F:glutaminyl-tRNA synthase (glutamine-hydrolyzing) activity"/>
    <property type="evidence" value="ECO:0007669"/>
    <property type="project" value="UniProtKB-EC"/>
</dbReference>
<sequence>MIKQQGPIRNRLEDILTRLDARRDQERTYVTLYPHSARAEAGAADARFAAGKSLGPMDGKIISIKDLFDIAGEPTLAGSVIRRQEAAATEDAVIVRRLRDAGAIILGKTHMTEFAFTAVGLNLHYPVPGNAFDAALIPGGSSSGAAVSAAEGTCDIAIGSDTGGSVRIPAALNGIVGFKPTARRVPLVGAFPLAPSLDSIGPLAGTVADCALADAIMAGEVPSPLQTVPLSELKVGIPRGRLFQDTQTDILAAFDQVVGRLRKADCEIVDVMIDDLLEEFRQATQIGSIAGIEASRVHAGWLNDENPLVDERVTSTLRRRAQVNTADLEAILDTRVVLAQRMDERIAGFDSILLPATPISAVPIATVETDEFEYRRVEDLLLRNTQVANQFDLSAITLPLRTTSLPAGIMLMGANGGDRRLLDTAAAVEVLLATLGLPNDTDESAGLEPQLL</sequence>
<evidence type="ECO:0000313" key="2">
    <source>
        <dbReference type="EMBL" id="MDQ0318172.1"/>
    </source>
</evidence>
<organism evidence="2 3">
    <name type="scientific">Pararhizobium capsulatum DSM 1112</name>
    <dbReference type="NCBI Taxonomy" id="1121113"/>
    <lineage>
        <taxon>Bacteria</taxon>
        <taxon>Pseudomonadati</taxon>
        <taxon>Pseudomonadota</taxon>
        <taxon>Alphaproteobacteria</taxon>
        <taxon>Hyphomicrobiales</taxon>
        <taxon>Rhizobiaceae</taxon>
        <taxon>Rhizobium/Agrobacterium group</taxon>
        <taxon>Pararhizobium</taxon>
    </lineage>
</organism>
<dbReference type="EC" id="6.3.5.6" evidence="2"/>
<reference evidence="2 3" key="1">
    <citation type="submission" date="2023-07" db="EMBL/GenBank/DDBJ databases">
        <title>Genomic Encyclopedia of Type Strains, Phase IV (KMG-IV): sequencing the most valuable type-strain genomes for metagenomic binning, comparative biology and taxonomic classification.</title>
        <authorList>
            <person name="Goeker M."/>
        </authorList>
    </citation>
    <scope>NUCLEOTIDE SEQUENCE [LARGE SCALE GENOMIC DNA]</scope>
    <source>
        <strain evidence="2 3">DSM 1112</strain>
    </source>
</reference>
<dbReference type="Proteomes" id="UP001230207">
    <property type="component" value="Unassembled WGS sequence"/>
</dbReference>
<dbReference type="Gene3D" id="3.90.1300.10">
    <property type="entry name" value="Amidase signature (AS) domain"/>
    <property type="match status" value="1"/>
</dbReference>
<dbReference type="InterPro" id="IPR023631">
    <property type="entry name" value="Amidase_dom"/>
</dbReference>
<proteinExistence type="predicted"/>
<comment type="caution">
    <text evidence="2">The sequence shown here is derived from an EMBL/GenBank/DDBJ whole genome shotgun (WGS) entry which is preliminary data.</text>
</comment>
<evidence type="ECO:0000259" key="1">
    <source>
        <dbReference type="Pfam" id="PF01425"/>
    </source>
</evidence>
<keyword evidence="2" id="KW-0436">Ligase</keyword>